<dbReference type="Proteomes" id="UP000054097">
    <property type="component" value="Unassembled WGS sequence"/>
</dbReference>
<name>A0A0C2WV22_SERVB</name>
<organism evidence="3 4">
    <name type="scientific">Serendipita vermifera MAFF 305830</name>
    <dbReference type="NCBI Taxonomy" id="933852"/>
    <lineage>
        <taxon>Eukaryota</taxon>
        <taxon>Fungi</taxon>
        <taxon>Dikarya</taxon>
        <taxon>Basidiomycota</taxon>
        <taxon>Agaricomycotina</taxon>
        <taxon>Agaricomycetes</taxon>
        <taxon>Sebacinales</taxon>
        <taxon>Serendipitaceae</taxon>
        <taxon>Serendipita</taxon>
    </lineage>
</organism>
<feature type="non-terminal residue" evidence="3">
    <location>
        <position position="1"/>
    </location>
</feature>
<feature type="domain" description="CHAT" evidence="2">
    <location>
        <begin position="548"/>
        <end position="826"/>
    </location>
</feature>
<gene>
    <name evidence="3" type="ORF">M408DRAFT_304037</name>
</gene>
<sequence length="827" mass="91986">DLDQFISLKQTVVDLTPETHPSRPSYLGNLGVSLRLRFECLGKPDDLEKAVSFLERAVKTIPNGHLNQSTWIENLGCILQLRFERFDNIADLDNAIYHLQAAVDLTPKGHPDILSQQNNLAGALIARFHRRGSLADLDQAIAISLIKSAVDVTPEAHFDKPSRLGTLGSTLRLRFEHLGDIADLNQGISSLETAVNLAPPDHPDVPLELNNLANALQLRFERSNDAADLNQAILRLQTAVDHTPDGHPNKPVLLLNLGRILHIRFKHFSNSTDLKDAISAFSTASNSPNGSPIIRFKTARWWAHLVGVDDESSLEGFRCAINLLPQIAWRGLTPADQYALLIQTGDIIRDAVSAAIQANKYETAVEWTEQGRSIVWQNLLSLRSPLDDLYTVDSELTARFQRLSEELESSRSRFGRTDETDTTPMAEAARRSSRLATQWESVLDEIRKVPNFDSFLQAKRFKYLVPAAFEGPVVLLNVQKSQCDALILLPDDSKDPKVTVARVPLTRFSQEMAQNLNKLLLSSGVRSRDVRQSNRVLERTSKRDNLKEILSSLWIHVVKPVINAIGYQAHPIELPRVWWCPTGPLAFLPLHAAGLYDAQVVGENISDYVVSSYAPTLSAILNRSRSKINEDFQILTVAQPNTPYAKPLPGTEKEVKKLADLASGLRIESLVRDQATVDRVLQSMKKSNWIHLACHGQQDFSDPMRSGFLLHDGLLQLSKLTENPLTNADFAFLSACQTATGDAKVAEESAHLAAGMLFSGCQGVIATMWWINDEEAPKVAEEVYKHILKDGKPNRMEAAYALHMAVQHLRTSGADFLSWVPFIHLGR</sequence>
<keyword evidence="4" id="KW-1185">Reference proteome</keyword>
<evidence type="ECO:0000259" key="2">
    <source>
        <dbReference type="Pfam" id="PF12770"/>
    </source>
</evidence>
<dbReference type="HOGENOM" id="CLU_001305_0_1_1"/>
<accession>A0A0C2WV22</accession>
<feature type="region of interest" description="Disordered" evidence="1">
    <location>
        <begin position="411"/>
        <end position="430"/>
    </location>
</feature>
<dbReference type="OrthoDB" id="9991317at2759"/>
<evidence type="ECO:0000313" key="4">
    <source>
        <dbReference type="Proteomes" id="UP000054097"/>
    </source>
</evidence>
<proteinExistence type="predicted"/>
<protein>
    <recommendedName>
        <fullName evidence="2">CHAT domain-containing protein</fullName>
    </recommendedName>
</protein>
<dbReference type="Pfam" id="PF12770">
    <property type="entry name" value="CHAT"/>
    <property type="match status" value="1"/>
</dbReference>
<evidence type="ECO:0000256" key="1">
    <source>
        <dbReference type="SAM" id="MobiDB-lite"/>
    </source>
</evidence>
<reference evidence="3 4" key="1">
    <citation type="submission" date="2014-04" db="EMBL/GenBank/DDBJ databases">
        <authorList>
            <consortium name="DOE Joint Genome Institute"/>
            <person name="Kuo A."/>
            <person name="Zuccaro A."/>
            <person name="Kohler A."/>
            <person name="Nagy L.G."/>
            <person name="Floudas D."/>
            <person name="Copeland A."/>
            <person name="Barry K.W."/>
            <person name="Cichocki N."/>
            <person name="Veneault-Fourrey C."/>
            <person name="LaButti K."/>
            <person name="Lindquist E.A."/>
            <person name="Lipzen A."/>
            <person name="Lundell T."/>
            <person name="Morin E."/>
            <person name="Murat C."/>
            <person name="Sun H."/>
            <person name="Tunlid A."/>
            <person name="Henrissat B."/>
            <person name="Grigoriev I.V."/>
            <person name="Hibbett D.S."/>
            <person name="Martin F."/>
            <person name="Nordberg H.P."/>
            <person name="Cantor M.N."/>
            <person name="Hua S.X."/>
        </authorList>
    </citation>
    <scope>NUCLEOTIDE SEQUENCE [LARGE SCALE GENOMIC DNA]</scope>
    <source>
        <strain evidence="3 4">MAFF 305830</strain>
    </source>
</reference>
<dbReference type="InterPro" id="IPR011990">
    <property type="entry name" value="TPR-like_helical_dom_sf"/>
</dbReference>
<evidence type="ECO:0000313" key="3">
    <source>
        <dbReference type="EMBL" id="KIM30028.1"/>
    </source>
</evidence>
<dbReference type="AlphaFoldDB" id="A0A0C2WV22"/>
<dbReference type="Gene3D" id="1.25.40.10">
    <property type="entry name" value="Tetratricopeptide repeat domain"/>
    <property type="match status" value="2"/>
</dbReference>
<dbReference type="STRING" id="933852.A0A0C2WV22"/>
<reference evidence="4" key="2">
    <citation type="submission" date="2015-01" db="EMBL/GenBank/DDBJ databases">
        <title>Evolutionary Origins and Diversification of the Mycorrhizal Mutualists.</title>
        <authorList>
            <consortium name="DOE Joint Genome Institute"/>
            <consortium name="Mycorrhizal Genomics Consortium"/>
            <person name="Kohler A."/>
            <person name="Kuo A."/>
            <person name="Nagy L.G."/>
            <person name="Floudas D."/>
            <person name="Copeland A."/>
            <person name="Barry K.W."/>
            <person name="Cichocki N."/>
            <person name="Veneault-Fourrey C."/>
            <person name="LaButti K."/>
            <person name="Lindquist E.A."/>
            <person name="Lipzen A."/>
            <person name="Lundell T."/>
            <person name="Morin E."/>
            <person name="Murat C."/>
            <person name="Riley R."/>
            <person name="Ohm R."/>
            <person name="Sun H."/>
            <person name="Tunlid A."/>
            <person name="Henrissat B."/>
            <person name="Grigoriev I.V."/>
            <person name="Hibbett D.S."/>
            <person name="Martin F."/>
        </authorList>
    </citation>
    <scope>NUCLEOTIDE SEQUENCE [LARGE SCALE GENOMIC DNA]</scope>
    <source>
        <strain evidence="4">MAFF 305830</strain>
    </source>
</reference>
<dbReference type="InterPro" id="IPR024983">
    <property type="entry name" value="CHAT_dom"/>
</dbReference>
<dbReference type="EMBL" id="KN824286">
    <property type="protein sequence ID" value="KIM30028.1"/>
    <property type="molecule type" value="Genomic_DNA"/>
</dbReference>